<feature type="non-terminal residue" evidence="2">
    <location>
        <position position="1"/>
    </location>
</feature>
<evidence type="ECO:0000313" key="3">
    <source>
        <dbReference type="Proteomes" id="UP000750711"/>
    </source>
</evidence>
<proteinExistence type="predicted"/>
<feature type="region of interest" description="Disordered" evidence="1">
    <location>
        <begin position="1"/>
        <end position="37"/>
    </location>
</feature>
<protein>
    <submittedName>
        <fullName evidence="2">Uncharacterized protein</fullName>
    </submittedName>
</protein>
<accession>A0A9P8LAK4</accession>
<dbReference type="Proteomes" id="UP000750711">
    <property type="component" value="Unassembled WGS sequence"/>
</dbReference>
<dbReference type="EMBL" id="JAGHQM010000794">
    <property type="protein sequence ID" value="KAH0558606.1"/>
    <property type="molecule type" value="Genomic_DNA"/>
</dbReference>
<evidence type="ECO:0000256" key="1">
    <source>
        <dbReference type="SAM" id="MobiDB-lite"/>
    </source>
</evidence>
<name>A0A9P8LAK4_9PEZI</name>
<keyword evidence="3" id="KW-1185">Reference proteome</keyword>
<organism evidence="2 3">
    <name type="scientific">Trichoglossum hirsutum</name>
    <dbReference type="NCBI Taxonomy" id="265104"/>
    <lineage>
        <taxon>Eukaryota</taxon>
        <taxon>Fungi</taxon>
        <taxon>Dikarya</taxon>
        <taxon>Ascomycota</taxon>
        <taxon>Pezizomycotina</taxon>
        <taxon>Geoglossomycetes</taxon>
        <taxon>Geoglossales</taxon>
        <taxon>Geoglossaceae</taxon>
        <taxon>Trichoglossum</taxon>
    </lineage>
</organism>
<gene>
    <name evidence="2" type="ORF">GP486_004742</name>
</gene>
<reference evidence="2" key="1">
    <citation type="submission" date="2021-03" db="EMBL/GenBank/DDBJ databases">
        <title>Comparative genomics and phylogenomic investigation of the class Geoglossomycetes provide insights into ecological specialization and systematics.</title>
        <authorList>
            <person name="Melie T."/>
            <person name="Pirro S."/>
            <person name="Miller A.N."/>
            <person name="Quandt A."/>
        </authorList>
    </citation>
    <scope>NUCLEOTIDE SEQUENCE</scope>
    <source>
        <strain evidence="2">CAQ_001_2017</strain>
    </source>
</reference>
<comment type="caution">
    <text evidence="2">The sequence shown here is derived from an EMBL/GenBank/DDBJ whole genome shotgun (WGS) entry which is preliminary data.</text>
</comment>
<evidence type="ECO:0000313" key="2">
    <source>
        <dbReference type="EMBL" id="KAH0558606.1"/>
    </source>
</evidence>
<dbReference type="AlphaFoldDB" id="A0A9P8LAK4"/>
<sequence>MSSKQTALSFVSHKRPALSDPELKPTPKKPRVSPTLEELSKVTREQALATVERLKVGYKDKSGASYEPAKSNEIGCVLAQKGTNREENGYVQIAPLVDIRTRARKGETKKPKARPQNAHRLVVIAHKRHVN</sequence>